<evidence type="ECO:0000313" key="2">
    <source>
        <dbReference type="Proteomes" id="UP000471147"/>
    </source>
</evidence>
<reference evidence="1 2" key="1">
    <citation type="submission" date="2019-01" db="EMBL/GenBank/DDBJ databases">
        <title>Sphingorhabdus lacus sp.nov., isolated from an oligotrophic freshwater lake.</title>
        <authorList>
            <person name="Park M."/>
        </authorList>
    </citation>
    <scope>NUCLEOTIDE SEQUENCE [LARGE SCALE GENOMIC DNA]</scope>
    <source>
        <strain evidence="1 2">IMCC26285</strain>
    </source>
</reference>
<organism evidence="1 2">
    <name type="scientific">Sphingorhabdus profundilacus</name>
    <dbReference type="NCBI Taxonomy" id="2509718"/>
    <lineage>
        <taxon>Bacteria</taxon>
        <taxon>Pseudomonadati</taxon>
        <taxon>Pseudomonadota</taxon>
        <taxon>Alphaproteobacteria</taxon>
        <taxon>Sphingomonadales</taxon>
        <taxon>Sphingomonadaceae</taxon>
        <taxon>Sphingorhabdus</taxon>
    </lineage>
</organism>
<dbReference type="InterPro" id="IPR018841">
    <property type="entry name" value="DUF2442"/>
</dbReference>
<comment type="caution">
    <text evidence="1">The sequence shown here is derived from an EMBL/GenBank/DDBJ whole genome shotgun (WGS) entry which is preliminary data.</text>
</comment>
<dbReference type="RefSeq" id="WP_160352402.1">
    <property type="nucleotide sequence ID" value="NZ_SDWJ01000001.1"/>
</dbReference>
<protein>
    <submittedName>
        <fullName evidence="1">DUF2442 domain-containing protein</fullName>
    </submittedName>
</protein>
<dbReference type="Pfam" id="PF10387">
    <property type="entry name" value="DUF2442"/>
    <property type="match status" value="1"/>
</dbReference>
<name>A0A6I4LW90_9SPHN</name>
<dbReference type="Gene3D" id="3.30.2020.40">
    <property type="entry name" value="Uncharacterised protein PF10387, DUF2442"/>
    <property type="match status" value="1"/>
</dbReference>
<dbReference type="EMBL" id="SDWJ01000001">
    <property type="protein sequence ID" value="MVZ96413.1"/>
    <property type="molecule type" value="Genomic_DNA"/>
</dbReference>
<gene>
    <name evidence="1" type="ORF">EUU23_01690</name>
</gene>
<evidence type="ECO:0000313" key="1">
    <source>
        <dbReference type="EMBL" id="MVZ96413.1"/>
    </source>
</evidence>
<sequence length="83" mass="9166">MYLLPEPVSVSFTSELMSATLEDGRIITVPISWYPRLHKATPAQRQAYELSPGGIHWDEIDEDVSIEGMLIGRGQGNAPRQAA</sequence>
<dbReference type="Proteomes" id="UP000471147">
    <property type="component" value="Unassembled WGS sequence"/>
</dbReference>
<proteinExistence type="predicted"/>
<dbReference type="OrthoDB" id="337884at2"/>
<keyword evidence="2" id="KW-1185">Reference proteome</keyword>
<accession>A0A6I4LW90</accession>
<dbReference type="AlphaFoldDB" id="A0A6I4LW90"/>